<feature type="compositionally biased region" description="Polar residues" evidence="1">
    <location>
        <begin position="155"/>
        <end position="179"/>
    </location>
</feature>
<proteinExistence type="predicted"/>
<gene>
    <name evidence="2" type="ORF">BLNAU_6739</name>
</gene>
<feature type="compositionally biased region" description="Polar residues" evidence="1">
    <location>
        <begin position="65"/>
        <end position="77"/>
    </location>
</feature>
<feature type="compositionally biased region" description="Low complexity" evidence="1">
    <location>
        <begin position="188"/>
        <end position="227"/>
    </location>
</feature>
<feature type="compositionally biased region" description="Basic and acidic residues" evidence="1">
    <location>
        <begin position="103"/>
        <end position="123"/>
    </location>
</feature>
<evidence type="ECO:0000313" key="3">
    <source>
        <dbReference type="Proteomes" id="UP001281761"/>
    </source>
</evidence>
<evidence type="ECO:0000313" key="2">
    <source>
        <dbReference type="EMBL" id="KAK2958252.1"/>
    </source>
</evidence>
<feature type="compositionally biased region" description="Basic and acidic residues" evidence="1">
    <location>
        <begin position="260"/>
        <end position="275"/>
    </location>
</feature>
<dbReference type="Proteomes" id="UP001281761">
    <property type="component" value="Unassembled WGS sequence"/>
</dbReference>
<sequence>MSITSPSPTTPSRIKPDKLSRHTPPKDDSVSLSSSQGYTSVFPARQSPFPPSSISLTSSLRTISGTAAQPIHSQSRTPPKDNSIMANASATFSFQESSPSIHPTRESTHKTSLDETEQTHVNDEPPLSSKDFSPSHGDNHPSESALPLTPPKPNSPTSRSTGAENDSYLGSLTDPSNIAESETEESSDSALSDVSLSLTPSAPHSPSQASHVSSLDSSSESDSSLDPQEQEAIRNQVQESLAREASLLARKQKKQRKRKEKEERQAQLKNLREQNQKLSEAISQDRETLNNLKKALQEAKQMENKERKSSQLNESKRQEQKRRLSELNERDARLDDAIKRLEKQIKKERSMSSSQKGKTRKSQKESSSESDWAERSGRIQEKLEERKAQLETLVDKKIELEDELKQKEGFLKLQE</sequence>
<feature type="compositionally biased region" description="Basic and acidic residues" evidence="1">
    <location>
        <begin position="362"/>
        <end position="383"/>
    </location>
</feature>
<accession>A0ABQ9Y3C1</accession>
<feature type="compositionally biased region" description="Basic and acidic residues" evidence="1">
    <location>
        <begin position="295"/>
        <end position="350"/>
    </location>
</feature>
<evidence type="ECO:0000256" key="1">
    <source>
        <dbReference type="SAM" id="MobiDB-lite"/>
    </source>
</evidence>
<feature type="compositionally biased region" description="Low complexity" evidence="1">
    <location>
        <begin position="1"/>
        <end position="12"/>
    </location>
</feature>
<feature type="compositionally biased region" description="Polar residues" evidence="1">
    <location>
        <begin position="30"/>
        <end position="39"/>
    </location>
</feature>
<feature type="compositionally biased region" description="Low complexity" evidence="1">
    <location>
        <begin position="52"/>
        <end position="64"/>
    </location>
</feature>
<dbReference type="EMBL" id="JARBJD010000039">
    <property type="protein sequence ID" value="KAK2958252.1"/>
    <property type="molecule type" value="Genomic_DNA"/>
</dbReference>
<name>A0ABQ9Y3C1_9EUKA</name>
<feature type="compositionally biased region" description="Basic and acidic residues" evidence="1">
    <location>
        <begin position="14"/>
        <end position="29"/>
    </location>
</feature>
<comment type="caution">
    <text evidence="2">The sequence shown here is derived from an EMBL/GenBank/DDBJ whole genome shotgun (WGS) entry which is preliminary data.</text>
</comment>
<feature type="compositionally biased region" description="Polar residues" evidence="1">
    <location>
        <begin position="84"/>
        <end position="101"/>
    </location>
</feature>
<reference evidence="2 3" key="1">
    <citation type="journal article" date="2022" name="bioRxiv">
        <title>Genomics of Preaxostyla Flagellates Illuminates Evolutionary Transitions and the Path Towards Mitochondrial Loss.</title>
        <authorList>
            <person name="Novak L.V.F."/>
            <person name="Treitli S.C."/>
            <person name="Pyrih J."/>
            <person name="Halakuc P."/>
            <person name="Pipaliya S.V."/>
            <person name="Vacek V."/>
            <person name="Brzon O."/>
            <person name="Soukal P."/>
            <person name="Eme L."/>
            <person name="Dacks J.B."/>
            <person name="Karnkowska A."/>
            <person name="Elias M."/>
            <person name="Hampl V."/>
        </authorList>
    </citation>
    <scope>NUCLEOTIDE SEQUENCE [LARGE SCALE GENOMIC DNA]</scope>
    <source>
        <strain evidence="2">NAU3</strain>
        <tissue evidence="2">Gut</tissue>
    </source>
</reference>
<organism evidence="2 3">
    <name type="scientific">Blattamonas nauphoetae</name>
    <dbReference type="NCBI Taxonomy" id="2049346"/>
    <lineage>
        <taxon>Eukaryota</taxon>
        <taxon>Metamonada</taxon>
        <taxon>Preaxostyla</taxon>
        <taxon>Oxymonadida</taxon>
        <taxon>Blattamonas</taxon>
    </lineage>
</organism>
<feature type="compositionally biased region" description="Basic residues" evidence="1">
    <location>
        <begin position="250"/>
        <end position="259"/>
    </location>
</feature>
<protein>
    <submittedName>
        <fullName evidence="2">Uncharacterized protein</fullName>
    </submittedName>
</protein>
<keyword evidence="3" id="KW-1185">Reference proteome</keyword>
<feature type="region of interest" description="Disordered" evidence="1">
    <location>
        <begin position="1"/>
        <end position="383"/>
    </location>
</feature>